<organism evidence="3 4">
    <name type="scientific">Theobroma cacao</name>
    <name type="common">Cacao</name>
    <name type="synonym">Cocoa</name>
    <dbReference type="NCBI Taxonomy" id="3641"/>
    <lineage>
        <taxon>Eukaryota</taxon>
        <taxon>Viridiplantae</taxon>
        <taxon>Streptophyta</taxon>
        <taxon>Embryophyta</taxon>
        <taxon>Tracheophyta</taxon>
        <taxon>Spermatophyta</taxon>
        <taxon>Magnoliopsida</taxon>
        <taxon>eudicotyledons</taxon>
        <taxon>Gunneridae</taxon>
        <taxon>Pentapetalae</taxon>
        <taxon>rosids</taxon>
        <taxon>malvids</taxon>
        <taxon>Malvales</taxon>
        <taxon>Malvaceae</taxon>
        <taxon>Byttnerioideae</taxon>
        <taxon>Theobroma</taxon>
    </lineage>
</organism>
<dbReference type="eggNOG" id="KOG4569">
    <property type="taxonomic scope" value="Eukaryota"/>
</dbReference>
<dbReference type="InterPro" id="IPR002921">
    <property type="entry name" value="Fungal_lipase-type"/>
</dbReference>
<reference evidence="3 4" key="1">
    <citation type="journal article" date="2013" name="Genome Biol.">
        <title>The genome sequence of the most widely cultivated cacao type and its use to identify candidate genes regulating pod color.</title>
        <authorList>
            <person name="Motamayor J.C."/>
            <person name="Mockaitis K."/>
            <person name="Schmutz J."/>
            <person name="Haiminen N."/>
            <person name="Iii D.L."/>
            <person name="Cornejo O."/>
            <person name="Findley S.D."/>
            <person name="Zheng P."/>
            <person name="Utro F."/>
            <person name="Royaert S."/>
            <person name="Saski C."/>
            <person name="Jenkins J."/>
            <person name="Podicheti R."/>
            <person name="Zhao M."/>
            <person name="Scheffler B.E."/>
            <person name="Stack J.C."/>
            <person name="Feltus F.A."/>
            <person name="Mustiga G.M."/>
            <person name="Amores F."/>
            <person name="Phillips W."/>
            <person name="Marelli J.P."/>
            <person name="May G.D."/>
            <person name="Shapiro H."/>
            <person name="Ma J."/>
            <person name="Bustamante C.D."/>
            <person name="Schnell R.J."/>
            <person name="Main D."/>
            <person name="Gilbert D."/>
            <person name="Parida L."/>
            <person name="Kuhn D.N."/>
        </authorList>
    </citation>
    <scope>NUCLEOTIDE SEQUENCE [LARGE SCALE GENOMIC DNA]</scope>
    <source>
        <strain evidence="4">cv. Matina 1-6</strain>
    </source>
</reference>
<evidence type="ECO:0000313" key="4">
    <source>
        <dbReference type="Proteomes" id="UP000026915"/>
    </source>
</evidence>
<evidence type="ECO:0000313" key="3">
    <source>
        <dbReference type="EMBL" id="EOY14431.1"/>
    </source>
</evidence>
<dbReference type="InterPro" id="IPR044819">
    <property type="entry name" value="OBL-like"/>
</dbReference>
<sequence>MATANQFCDDYLLLNPKEASFLDLFGLLFSSELEKRRFIDCPERQQQGNFRQRWLIFISVLVQKLLLSGTKPMALVGNALQMCLNLLSSNGGLFKLLLNLVTGKFVWPDKSSETFTSVLANVDSRFELDSSIEPDDRKYKASLSMMASKLSYENEAFIKTKITQHWKMRFLKFYNFWNDFVYPPPRIHLSLVTNLRLLCFTDYQERFSTQAFMLQDTQANPNLIVVAFRGTAPFDADAWRTDFDISWYQLENVGKAHSGFMKALGLQKNQGWPKEIQQGSDRQHQFAYYTIREKLKDVLQKNQEAKFILTGHSLGGALSILFAAVLVLHEEEWLLERLEGVYTFGQPRVGDEKFGEFMKERLREFDVKYFRYVYCNDMVPRIPYDDKALLFKHFGPCLYFNSCYRGQVLSEEPNKNYFSMLWVLPKNMNAIWELVRGFIMPYTKGPDYKEGWFLRMWRMIGLVVPGLSAHSPQDYVNSTRLGSLPSHLQPQDPIHQHQLKTD</sequence>
<dbReference type="GO" id="GO:0006629">
    <property type="term" value="P:lipid metabolic process"/>
    <property type="evidence" value="ECO:0007669"/>
    <property type="project" value="InterPro"/>
</dbReference>
<dbReference type="PANTHER" id="PTHR46086:SF4">
    <property type="entry name" value="ALPHA_BETA-HYDROLASES SUPERFAMILY PROTEIN"/>
    <property type="match status" value="1"/>
</dbReference>
<dbReference type="CDD" id="cd00519">
    <property type="entry name" value="Lipase_3"/>
    <property type="match status" value="1"/>
</dbReference>
<evidence type="ECO:0000259" key="2">
    <source>
        <dbReference type="Pfam" id="PF01764"/>
    </source>
</evidence>
<dbReference type="EMBL" id="CM001886">
    <property type="protein sequence ID" value="EOY14431.1"/>
    <property type="molecule type" value="Genomic_DNA"/>
</dbReference>
<name>A0A061FBL1_THECC</name>
<dbReference type="Proteomes" id="UP000026915">
    <property type="component" value="Chromosome 8"/>
</dbReference>
<proteinExistence type="predicted"/>
<dbReference type="AlphaFoldDB" id="A0A061FBL1"/>
<dbReference type="InterPro" id="IPR029058">
    <property type="entry name" value="AB_hydrolase_fold"/>
</dbReference>
<dbReference type="OMA" id="FILPWIK"/>
<dbReference type="SUPFAM" id="SSF53474">
    <property type="entry name" value="alpha/beta-Hydrolases"/>
    <property type="match status" value="1"/>
</dbReference>
<dbReference type="Gene3D" id="3.40.50.1820">
    <property type="entry name" value="alpha/beta hydrolase"/>
    <property type="match status" value="1"/>
</dbReference>
<dbReference type="GO" id="GO:0004806">
    <property type="term" value="F:triacylglycerol lipase activity"/>
    <property type="evidence" value="ECO:0007669"/>
    <property type="project" value="InterPro"/>
</dbReference>
<dbReference type="Pfam" id="PF01764">
    <property type="entry name" value="Lipase_3"/>
    <property type="match status" value="1"/>
</dbReference>
<dbReference type="HOGENOM" id="CLU_032957_2_0_1"/>
<evidence type="ECO:0000256" key="1">
    <source>
        <dbReference type="ARBA" id="ARBA00022801"/>
    </source>
</evidence>
<dbReference type="PANTHER" id="PTHR46086">
    <property type="entry name" value="ALPHA/BETA-HYDROLASES SUPERFAMILY PROTEIN"/>
    <property type="match status" value="1"/>
</dbReference>
<gene>
    <name evidence="3" type="ORF">TCM_033820</name>
</gene>
<accession>A0A061FBL1</accession>
<keyword evidence="4" id="KW-1185">Reference proteome</keyword>
<dbReference type="InParanoid" id="A0A061FBL1"/>
<protein>
    <submittedName>
        <fullName evidence="3">Alpha/beta-Hydrolases superfamily protein, putative</fullName>
    </submittedName>
</protein>
<dbReference type="Gramene" id="EOY14431">
    <property type="protein sequence ID" value="EOY14431"/>
    <property type="gene ID" value="TCM_033820"/>
</dbReference>
<feature type="domain" description="Fungal lipase-type" evidence="2">
    <location>
        <begin position="225"/>
        <end position="385"/>
    </location>
</feature>
<dbReference type="ESTHER" id="thecc-a0a061fbl1">
    <property type="family name" value="Triacylglycerol-lipase-OBL1-like"/>
</dbReference>
<keyword evidence="1" id="KW-0378">Hydrolase</keyword>
<dbReference type="FunCoup" id="A0A061FBL1">
    <property type="interactions" value="56"/>
</dbReference>